<protein>
    <submittedName>
        <fullName evidence="2">TfuA-like protein</fullName>
    </submittedName>
</protein>
<name>A0AAU7J9B1_9HYPH</name>
<feature type="domain" description="TfuA-like core" evidence="1">
    <location>
        <begin position="49"/>
        <end position="175"/>
    </location>
</feature>
<sequence length="442" mass="47479">MSGLIFLGPTLAAEEARDMTRLRVLPPAAQGDLYRAVLDHRPRAVGLVDGYFHQVPSVWHREILWAISQGVAVFGAASMGALRACELQDFGMVGVGRVFEGFAAGRYAPFGDDFENDDEVAVLHGPPETGFLRLSDALVDLRQGLAEAEAAGAIGPADRDRLAARLRELPYGERSADAVLEAGVLTDVAAARLQAWWRASFESQKRRDAVALIARMEAWLASGQTPAPPGFVFQRSGVWEAFVADEAARRAAALTPDEALVVDDLQLDPERWAGLCRAAGRDGASGREARVVFDEWRRRRGLDSRAALLGWMAENGLDEAGLTALFDRVARRGGVHVTPAGPREAIDHLRIAGDFATALGGARRRAALLAGAPPVPAAESRQLRAIAERRGLIDDSGLAVEPLAEAAERLCYPSEQAFARALWRMYHLERAGGQTPGGADGG</sequence>
<gene>
    <name evidence="2" type="ORF">ABEG18_14515</name>
</gene>
<reference evidence="2" key="1">
    <citation type="submission" date="2024-05" db="EMBL/GenBank/DDBJ databases">
        <authorList>
            <person name="Kim S."/>
            <person name="Heo J."/>
            <person name="Choi H."/>
            <person name="Choi Y."/>
            <person name="Kwon S.-W."/>
            <person name="Kim Y."/>
        </authorList>
    </citation>
    <scope>NUCLEOTIDE SEQUENCE</scope>
    <source>
        <strain evidence="2">KACC 23698</strain>
    </source>
</reference>
<organism evidence="2">
    <name type="scientific">Alsobacter sp. KACC 23698</name>
    <dbReference type="NCBI Taxonomy" id="3149229"/>
    <lineage>
        <taxon>Bacteria</taxon>
        <taxon>Pseudomonadati</taxon>
        <taxon>Pseudomonadota</taxon>
        <taxon>Alphaproteobacteria</taxon>
        <taxon>Hyphomicrobiales</taxon>
        <taxon>Alsobacteraceae</taxon>
        <taxon>Alsobacter</taxon>
    </lineage>
</organism>
<proteinExistence type="predicted"/>
<evidence type="ECO:0000313" key="2">
    <source>
        <dbReference type="EMBL" id="XBO36952.1"/>
    </source>
</evidence>
<dbReference type="InterPro" id="IPR012924">
    <property type="entry name" value="TfuA_core"/>
</dbReference>
<dbReference type="AlphaFoldDB" id="A0AAU7J9B1"/>
<dbReference type="EMBL" id="CP157484">
    <property type="protein sequence ID" value="XBO36952.1"/>
    <property type="molecule type" value="Genomic_DNA"/>
</dbReference>
<evidence type="ECO:0000259" key="1">
    <source>
        <dbReference type="Pfam" id="PF07812"/>
    </source>
</evidence>
<accession>A0AAU7J9B1</accession>
<dbReference type="RefSeq" id="WP_406853773.1">
    <property type="nucleotide sequence ID" value="NZ_CP157484.1"/>
</dbReference>
<dbReference type="Pfam" id="PF07812">
    <property type="entry name" value="TfuA"/>
    <property type="match status" value="1"/>
</dbReference>